<gene>
    <name evidence="2" type="ORF">IF202_06080</name>
</gene>
<keyword evidence="3" id="KW-1185">Reference proteome</keyword>
<sequence>MDEYKLLIHMLELCEDNGNRHNHVRFDVNEALIEDLYDRYGIQVPIDELKKIVDRCYAREWLEHAYLGSGPHNGLKLTTKGLGVATSKRKSNELRENRSLLKKTSDYIEDHKGIFLLLGSVIGASGLIIGIIKGGSGNG</sequence>
<protein>
    <submittedName>
        <fullName evidence="2">Uncharacterized protein</fullName>
    </submittedName>
</protein>
<dbReference type="EMBL" id="JACYFC010000002">
    <property type="protein sequence ID" value="MBD5770612.1"/>
    <property type="molecule type" value="Genomic_DNA"/>
</dbReference>
<accession>A0ABR8NZX4</accession>
<keyword evidence="1" id="KW-0472">Membrane</keyword>
<evidence type="ECO:0000313" key="3">
    <source>
        <dbReference type="Proteomes" id="UP000604161"/>
    </source>
</evidence>
<name>A0ABR8NZX4_9GAMM</name>
<dbReference type="Proteomes" id="UP000604161">
    <property type="component" value="Unassembled WGS sequence"/>
</dbReference>
<comment type="caution">
    <text evidence="2">The sequence shown here is derived from an EMBL/GenBank/DDBJ whole genome shotgun (WGS) entry which is preliminary data.</text>
</comment>
<reference evidence="2 3" key="1">
    <citation type="submission" date="2020-09" db="EMBL/GenBank/DDBJ databases">
        <title>Marinomonas sp. nov., isolated from the cysticercosis algae of Qingdao, China.</title>
        <authorList>
            <person name="Sun X."/>
        </authorList>
    </citation>
    <scope>NUCLEOTIDE SEQUENCE [LARGE SCALE GENOMIC DNA]</scope>
    <source>
        <strain evidence="2 3">SM2066</strain>
    </source>
</reference>
<proteinExistence type="predicted"/>
<evidence type="ECO:0000256" key="1">
    <source>
        <dbReference type="SAM" id="Phobius"/>
    </source>
</evidence>
<keyword evidence="1" id="KW-1133">Transmembrane helix</keyword>
<feature type="transmembrane region" description="Helical" evidence="1">
    <location>
        <begin position="113"/>
        <end position="132"/>
    </location>
</feature>
<evidence type="ECO:0000313" key="2">
    <source>
        <dbReference type="EMBL" id="MBD5770612.1"/>
    </source>
</evidence>
<dbReference type="RefSeq" id="WP_191594000.1">
    <property type="nucleotide sequence ID" value="NZ_JACYFC010000002.1"/>
</dbReference>
<keyword evidence="1" id="KW-0812">Transmembrane</keyword>
<organism evidence="2 3">
    <name type="scientific">Marinomonas colpomeniae</name>
    <dbReference type="NCBI Taxonomy" id="2774408"/>
    <lineage>
        <taxon>Bacteria</taxon>
        <taxon>Pseudomonadati</taxon>
        <taxon>Pseudomonadota</taxon>
        <taxon>Gammaproteobacteria</taxon>
        <taxon>Oceanospirillales</taxon>
        <taxon>Oceanospirillaceae</taxon>
        <taxon>Marinomonas</taxon>
    </lineage>
</organism>